<keyword evidence="2" id="KW-0732">Signal</keyword>
<evidence type="ECO:0000256" key="2">
    <source>
        <dbReference type="SAM" id="SignalP"/>
    </source>
</evidence>
<evidence type="ECO:0000313" key="3">
    <source>
        <dbReference type="EMBL" id="QNN68061.1"/>
    </source>
</evidence>
<name>A0A7G9SJN6_9SPHN</name>
<reference evidence="3 4" key="1">
    <citation type="submission" date="2020-08" db="EMBL/GenBank/DDBJ databases">
        <title>Genome sequence of Sphingomonas lutea KCTC 23642T.</title>
        <authorList>
            <person name="Hyun D.-W."/>
            <person name="Bae J.-W."/>
        </authorList>
    </citation>
    <scope>NUCLEOTIDE SEQUENCE [LARGE SCALE GENOMIC DNA]</scope>
    <source>
        <strain evidence="3 4">KCTC 23642</strain>
    </source>
</reference>
<gene>
    <name evidence="3" type="ORF">H9L13_03960</name>
</gene>
<dbReference type="RefSeq" id="WP_187539223.1">
    <property type="nucleotide sequence ID" value="NZ_BAABJT010000001.1"/>
</dbReference>
<feature type="signal peptide" evidence="2">
    <location>
        <begin position="1"/>
        <end position="19"/>
    </location>
</feature>
<evidence type="ECO:0008006" key="5">
    <source>
        <dbReference type="Google" id="ProtNLM"/>
    </source>
</evidence>
<feature type="region of interest" description="Disordered" evidence="1">
    <location>
        <begin position="22"/>
        <end position="110"/>
    </location>
</feature>
<dbReference type="EMBL" id="CP060718">
    <property type="protein sequence ID" value="QNN68061.1"/>
    <property type="molecule type" value="Genomic_DNA"/>
</dbReference>
<evidence type="ECO:0000313" key="4">
    <source>
        <dbReference type="Proteomes" id="UP000515971"/>
    </source>
</evidence>
<protein>
    <recommendedName>
        <fullName evidence="5">LPXTG cell wall anchor domain-containing protein</fullName>
    </recommendedName>
</protein>
<evidence type="ECO:0000256" key="1">
    <source>
        <dbReference type="SAM" id="MobiDB-lite"/>
    </source>
</evidence>
<keyword evidence="4" id="KW-1185">Reference proteome</keyword>
<sequence length="411" mass="43092">MAIAALVAGLSLTPLPLHAQEATQNSAAPADPIGPGELRDFNLQGTVTRPAESAATPPSREQSPPPAARTERTTERAPSSPAVQAPLESAAPRRPAEQATAEAGLSRSAPSASEAVAEVAASRSSITVDLPPARTASAPVEFPASDPAAASAIVPESGLSLWPWLLAALVLGAGGAYLLWRRNQGAEAFAGSGSQVSAFVAPTPSAPVPQRAPVPPIPAPQPDPVPPVAALVPPAVTPAPAGIVATRLRPWLDVEFEPDRCVIEDERVIFEFELDVVNSGTLPAADVRVAIQLFNASPTQDQDIAQFFLERGEDANRAPDISPFKKFELKPQLVVPKSKLRVLEAGGRQFFVPLVAINILYRGGKSEGQSAAAFLLGRDTGSEKLAPFRVDLGNRIYRDVGARILPGNIRR</sequence>
<feature type="chain" id="PRO_5028848413" description="LPXTG cell wall anchor domain-containing protein" evidence="2">
    <location>
        <begin position="20"/>
        <end position="411"/>
    </location>
</feature>
<dbReference type="AlphaFoldDB" id="A0A7G9SJN6"/>
<proteinExistence type="predicted"/>
<accession>A0A7G9SJN6</accession>
<dbReference type="KEGG" id="slut:H9L13_03960"/>
<dbReference type="Proteomes" id="UP000515971">
    <property type="component" value="Chromosome"/>
</dbReference>
<organism evidence="3 4">
    <name type="scientific">Sphingomonas lutea</name>
    <dbReference type="NCBI Taxonomy" id="1045317"/>
    <lineage>
        <taxon>Bacteria</taxon>
        <taxon>Pseudomonadati</taxon>
        <taxon>Pseudomonadota</taxon>
        <taxon>Alphaproteobacteria</taxon>
        <taxon>Sphingomonadales</taxon>
        <taxon>Sphingomonadaceae</taxon>
        <taxon>Sphingomonas</taxon>
    </lineage>
</organism>